<dbReference type="Gene3D" id="3.40.50.880">
    <property type="match status" value="1"/>
</dbReference>
<dbReference type="PANTHER" id="PTHR43130">
    <property type="entry name" value="ARAC-FAMILY TRANSCRIPTIONAL REGULATOR"/>
    <property type="match status" value="1"/>
</dbReference>
<evidence type="ECO:0000259" key="1">
    <source>
        <dbReference type="Pfam" id="PF01965"/>
    </source>
</evidence>
<dbReference type="SUPFAM" id="SSF52317">
    <property type="entry name" value="Class I glutamine amidotransferase-like"/>
    <property type="match status" value="1"/>
</dbReference>
<gene>
    <name evidence="2" type="ORF">J2793_000105</name>
</gene>
<dbReference type="Proteomes" id="UP001229486">
    <property type="component" value="Unassembled WGS sequence"/>
</dbReference>
<evidence type="ECO:0000313" key="3">
    <source>
        <dbReference type="Proteomes" id="UP001229486"/>
    </source>
</evidence>
<dbReference type="AlphaFoldDB" id="A0AB73I449"/>
<organism evidence="2 3">
    <name type="scientific">Paraburkholderia caledonica</name>
    <dbReference type="NCBI Taxonomy" id="134536"/>
    <lineage>
        <taxon>Bacteria</taxon>
        <taxon>Pseudomonadati</taxon>
        <taxon>Pseudomonadota</taxon>
        <taxon>Betaproteobacteria</taxon>
        <taxon>Burkholderiales</taxon>
        <taxon>Burkholderiaceae</taxon>
        <taxon>Paraburkholderia</taxon>
    </lineage>
</organism>
<dbReference type="RefSeq" id="WP_392392397.1">
    <property type="nucleotide sequence ID" value="NZ_JAURTK010000001.1"/>
</dbReference>
<dbReference type="InterPro" id="IPR052158">
    <property type="entry name" value="INH-QAR"/>
</dbReference>
<evidence type="ECO:0000313" key="2">
    <source>
        <dbReference type="EMBL" id="MDP9644683.1"/>
    </source>
</evidence>
<feature type="domain" description="DJ-1/PfpI" evidence="1">
    <location>
        <begin position="1"/>
        <end position="171"/>
    </location>
</feature>
<name>A0AB73I449_9BURK</name>
<sequence>MRVGMMVYSGFQLLEVSCPMDVFQEANRVCGAAFYEQYVVGPRPGPVTCSNGTAVGTTASLRDLQTSFDIVMVPGSPATGSEREHRELVNWLTNVGRSARKIASVSNGAFLVARAGLANDRWLTTRECDAQRLASEYPSVHVVTDQICLKDGNLYSSGGVSAGIYLALALVGEDLGEHIAGDVAKALLRPGI</sequence>
<dbReference type="PANTHER" id="PTHR43130:SF3">
    <property type="entry name" value="HTH-TYPE TRANSCRIPTIONAL REGULATOR RV1931C"/>
    <property type="match status" value="1"/>
</dbReference>
<reference evidence="2" key="1">
    <citation type="submission" date="2023-07" db="EMBL/GenBank/DDBJ databases">
        <title>Sorghum-associated microbial communities from plants grown in Nebraska, USA.</title>
        <authorList>
            <person name="Schachtman D."/>
        </authorList>
    </citation>
    <scope>NUCLEOTIDE SEQUENCE</scope>
    <source>
        <strain evidence="2">DS1061</strain>
    </source>
</reference>
<protein>
    <submittedName>
        <fullName evidence="2">Transcriptional regulator GlxA family with amidase domain</fullName>
    </submittedName>
</protein>
<dbReference type="CDD" id="cd03137">
    <property type="entry name" value="GATase1_AraC_1"/>
    <property type="match status" value="1"/>
</dbReference>
<dbReference type="EMBL" id="JAURTK010000001">
    <property type="protein sequence ID" value="MDP9644683.1"/>
    <property type="molecule type" value="Genomic_DNA"/>
</dbReference>
<dbReference type="InterPro" id="IPR029062">
    <property type="entry name" value="Class_I_gatase-like"/>
</dbReference>
<comment type="caution">
    <text evidence="2">The sequence shown here is derived from an EMBL/GenBank/DDBJ whole genome shotgun (WGS) entry which is preliminary data.</text>
</comment>
<dbReference type="InterPro" id="IPR002818">
    <property type="entry name" value="DJ-1/PfpI"/>
</dbReference>
<proteinExistence type="predicted"/>
<accession>A0AB73I449</accession>
<dbReference type="Pfam" id="PF01965">
    <property type="entry name" value="DJ-1_PfpI"/>
    <property type="match status" value="1"/>
</dbReference>